<sequence>MKVPVELYKRKARSLLGGCVGEEEMDMTSISGEGCLDSEGLDFWDYGEKLDFLVLEEGGRGEPDGELITLALVLDLVFKGEVASVG</sequence>
<evidence type="ECO:0000313" key="1">
    <source>
        <dbReference type="EnsemblPlants" id="MELO3C023732.2.1"/>
    </source>
</evidence>
<dbReference type="EnsemblPlants" id="MELO3C023732.2.1">
    <property type="protein sequence ID" value="MELO3C023732.2.1"/>
    <property type="gene ID" value="MELO3C023732.2"/>
</dbReference>
<organism evidence="1">
    <name type="scientific">Cucumis melo</name>
    <name type="common">Muskmelon</name>
    <dbReference type="NCBI Taxonomy" id="3656"/>
    <lineage>
        <taxon>Eukaryota</taxon>
        <taxon>Viridiplantae</taxon>
        <taxon>Streptophyta</taxon>
        <taxon>Embryophyta</taxon>
        <taxon>Tracheophyta</taxon>
        <taxon>Spermatophyta</taxon>
        <taxon>Magnoliopsida</taxon>
        <taxon>eudicotyledons</taxon>
        <taxon>Gunneridae</taxon>
        <taxon>Pentapetalae</taxon>
        <taxon>rosids</taxon>
        <taxon>fabids</taxon>
        <taxon>Cucurbitales</taxon>
        <taxon>Cucurbitaceae</taxon>
        <taxon>Benincaseae</taxon>
        <taxon>Cucumis</taxon>
    </lineage>
</organism>
<reference evidence="1" key="1">
    <citation type="submission" date="2023-03" db="UniProtKB">
        <authorList>
            <consortium name="EnsemblPlants"/>
        </authorList>
    </citation>
    <scope>IDENTIFICATION</scope>
</reference>
<dbReference type="Gramene" id="MELO3C023732.2.1">
    <property type="protein sequence ID" value="MELO3C023732.2.1"/>
    <property type="gene ID" value="MELO3C023732.2"/>
</dbReference>
<proteinExistence type="predicted"/>
<name>A0A9I9DT80_CUCME</name>
<dbReference type="AlphaFoldDB" id="A0A9I9DT80"/>
<accession>A0A9I9DT80</accession>
<protein>
    <submittedName>
        <fullName evidence="1">Uncharacterized protein</fullName>
    </submittedName>
</protein>